<dbReference type="Gene3D" id="3.40.50.2300">
    <property type="match status" value="1"/>
</dbReference>
<organism evidence="3 4">
    <name type="scientific">candidate division MSBL1 archaeon SCGC-AAA259D18</name>
    <dbReference type="NCBI Taxonomy" id="1698262"/>
    <lineage>
        <taxon>Archaea</taxon>
        <taxon>Methanobacteriati</taxon>
        <taxon>Methanobacteriota</taxon>
        <taxon>candidate division MSBL1</taxon>
    </lineage>
</organism>
<feature type="non-terminal residue" evidence="3">
    <location>
        <position position="67"/>
    </location>
</feature>
<gene>
    <name evidence="3" type="ORF">AKJ63_01900</name>
</gene>
<protein>
    <recommendedName>
        <fullName evidence="2">Response regulatory domain-containing protein</fullName>
    </recommendedName>
</protein>
<proteinExistence type="predicted"/>
<keyword evidence="1" id="KW-0597">Phosphoprotein</keyword>
<dbReference type="Proteomes" id="UP000070195">
    <property type="component" value="Unassembled WGS sequence"/>
</dbReference>
<feature type="domain" description="Response regulatory" evidence="2">
    <location>
        <begin position="13"/>
        <end position="67"/>
    </location>
</feature>
<dbReference type="GO" id="GO:0000160">
    <property type="term" value="P:phosphorelay signal transduction system"/>
    <property type="evidence" value="ECO:0007669"/>
    <property type="project" value="InterPro"/>
</dbReference>
<keyword evidence="4" id="KW-1185">Reference proteome</keyword>
<dbReference type="InterPro" id="IPR001789">
    <property type="entry name" value="Sig_transdc_resp-reg_receiver"/>
</dbReference>
<dbReference type="SUPFAM" id="SSF52172">
    <property type="entry name" value="CheY-like"/>
    <property type="match status" value="1"/>
</dbReference>
<dbReference type="InterPro" id="IPR011006">
    <property type="entry name" value="CheY-like_superfamily"/>
</dbReference>
<evidence type="ECO:0000313" key="4">
    <source>
        <dbReference type="Proteomes" id="UP000070195"/>
    </source>
</evidence>
<dbReference type="AlphaFoldDB" id="A0A133UAA4"/>
<evidence type="ECO:0000256" key="1">
    <source>
        <dbReference type="PROSITE-ProRule" id="PRU00169"/>
    </source>
</evidence>
<accession>A0A133UAA4</accession>
<feature type="modified residue" description="4-aspartylphosphate" evidence="1">
    <location>
        <position position="64"/>
    </location>
</feature>
<comment type="caution">
    <text evidence="3">The sequence shown here is derived from an EMBL/GenBank/DDBJ whole genome shotgun (WGS) entry which is preliminary data.</text>
</comment>
<sequence length="67" mass="7566">MGSTSLMEGGIIRTLLVDDDQEILDQAKLFLEKEDERLKIETTTSAEEGLKLLEEEDFDAAIADYKM</sequence>
<reference evidence="3 4" key="1">
    <citation type="journal article" date="2016" name="Sci. Rep.">
        <title>Metabolic traits of an uncultured archaeal lineage -MSBL1- from brine pools of the Red Sea.</title>
        <authorList>
            <person name="Mwirichia R."/>
            <person name="Alam I."/>
            <person name="Rashid M."/>
            <person name="Vinu M."/>
            <person name="Ba-Alawi W."/>
            <person name="Anthony Kamau A."/>
            <person name="Kamanda Ngugi D."/>
            <person name="Goker M."/>
            <person name="Klenk H.P."/>
            <person name="Bajic V."/>
            <person name="Stingl U."/>
        </authorList>
    </citation>
    <scope>NUCLEOTIDE SEQUENCE [LARGE SCALE GENOMIC DNA]</scope>
    <source>
        <strain evidence="3">SCGC-AAA259D18</strain>
    </source>
</reference>
<dbReference type="Pfam" id="PF00072">
    <property type="entry name" value="Response_reg"/>
    <property type="match status" value="1"/>
</dbReference>
<evidence type="ECO:0000259" key="2">
    <source>
        <dbReference type="PROSITE" id="PS50110"/>
    </source>
</evidence>
<evidence type="ECO:0000313" key="3">
    <source>
        <dbReference type="EMBL" id="KXA91116.1"/>
    </source>
</evidence>
<name>A0A133UAA4_9EURY</name>
<dbReference type="PROSITE" id="PS50110">
    <property type="entry name" value="RESPONSE_REGULATORY"/>
    <property type="match status" value="1"/>
</dbReference>
<dbReference type="EMBL" id="LHXM01000035">
    <property type="protein sequence ID" value="KXA91116.1"/>
    <property type="molecule type" value="Genomic_DNA"/>
</dbReference>